<proteinExistence type="predicted"/>
<sequence length="76" mass="9267">MVKHNRRAGWLVSRERQECAERLAQDLLDGPDGQRWKVESVHSVIKRKYEEPTRSHLRWLRYREPNMKGLVYNLHR</sequence>
<dbReference type="EMBL" id="DSXR01000081">
    <property type="protein sequence ID" value="HGS87576.1"/>
    <property type="molecule type" value="Genomic_DNA"/>
</dbReference>
<organism evidence="1">
    <name type="scientific">Bellilinea caldifistulae</name>
    <dbReference type="NCBI Taxonomy" id="360411"/>
    <lineage>
        <taxon>Bacteria</taxon>
        <taxon>Bacillati</taxon>
        <taxon>Chloroflexota</taxon>
        <taxon>Anaerolineae</taxon>
        <taxon>Anaerolineales</taxon>
        <taxon>Anaerolineaceae</taxon>
        <taxon>Bellilinea</taxon>
    </lineage>
</organism>
<comment type="caution">
    <text evidence="1">The sequence shown here is derived from an EMBL/GenBank/DDBJ whole genome shotgun (WGS) entry which is preliminary data.</text>
</comment>
<reference evidence="1" key="1">
    <citation type="journal article" date="2020" name="mSystems">
        <title>Genome- and Community-Level Interaction Insights into Carbon Utilization and Element Cycling Functions of Hydrothermarchaeota in Hydrothermal Sediment.</title>
        <authorList>
            <person name="Zhou Z."/>
            <person name="Liu Y."/>
            <person name="Xu W."/>
            <person name="Pan J."/>
            <person name="Luo Z.H."/>
            <person name="Li M."/>
        </authorList>
    </citation>
    <scope>NUCLEOTIDE SEQUENCE [LARGE SCALE GENOMIC DNA]</scope>
    <source>
        <strain evidence="1">SpSt-556</strain>
    </source>
</reference>
<gene>
    <name evidence="1" type="ORF">ENT17_08140</name>
</gene>
<accession>A0A7C4KZN7</accession>
<protein>
    <submittedName>
        <fullName evidence="1">Uncharacterized protein</fullName>
    </submittedName>
</protein>
<evidence type="ECO:0000313" key="1">
    <source>
        <dbReference type="EMBL" id="HGS87576.1"/>
    </source>
</evidence>
<dbReference type="AlphaFoldDB" id="A0A7C4KZN7"/>
<name>A0A7C4KZN7_9CHLR</name>